<gene>
    <name evidence="5" type="ORF">KIK155_LOCUS9218</name>
</gene>
<dbReference type="PANTHER" id="PTHR24173:SF74">
    <property type="entry name" value="ANKYRIN REPEAT DOMAIN-CONTAINING PROTEIN 16"/>
    <property type="match status" value="1"/>
</dbReference>
<reference evidence="5" key="1">
    <citation type="submission" date="2021-02" db="EMBL/GenBank/DDBJ databases">
        <authorList>
            <person name="Nowell W R."/>
        </authorList>
    </citation>
    <scope>NUCLEOTIDE SEQUENCE</scope>
</reference>
<dbReference type="AlphaFoldDB" id="A0A818B1I1"/>
<dbReference type="Gene3D" id="1.25.40.20">
    <property type="entry name" value="Ankyrin repeat-containing domain"/>
    <property type="match status" value="4"/>
</dbReference>
<evidence type="ECO:0000256" key="3">
    <source>
        <dbReference type="PROSITE-ProRule" id="PRU00023"/>
    </source>
</evidence>
<dbReference type="PROSITE" id="PS50088">
    <property type="entry name" value="ANK_REPEAT"/>
    <property type="match status" value="5"/>
</dbReference>
<evidence type="ECO:0000256" key="1">
    <source>
        <dbReference type="ARBA" id="ARBA00022737"/>
    </source>
</evidence>
<sequence>MATVQRKSPYEILGVSKDISYSKLRIIYRKKIHEHLQKKISVTDFRLICRAYETLSDSTKRKLYDNRQEWTFELPIDKYIAQQLASEPALIDGLTERLRNANLAELNAQDPIAGHTTLYCAARAGNIEAVLFLIEQGAEPDLSQRGKRTALHAAAYYGHADVVRCLLENGANYRLKDEINNTAEDQAYNDDVKMVFIELKQSAYIRAAANELDWFFKNGLTVHQDAEYFSHRETLLHCASKKDFYELVRWLVERCDANMDLVDLNGNTPLHLAAYSGHIKIVDYLLNRGCDPTVKNRWGTTAEDEGNKYGNSITGLFKCMRERDMFGMARTGPMWWFDYYFNNDSKDLCDSNGASLLYHACRYGQYAVVKWLLEHGANVNIEIKNKPNHTPLNVAKFRGHALIVELLLEHGADVDIEHDFGASVFEDEISKEVNRDASVKTRNILLKYHHHLIDHKPIDIYVYESDGAEDEPMLKTKLGLLSTYQDLSRELSIVSGNFKTPCFSIAGRALSFETKDTTIISAVGRSRYTNSKFIDTPICLTRHKTLPNRSTSHQSVHQESILNLRNIRKKLISDGKIKLFTLKLPLMKKKDIQIDNLVFSFSENSSKSDIELKITTIVTPDPEIVDIPGCICLFQTEINSNSTNSSFFELPLVSMVDKPKARLYTLAQSSSF</sequence>
<evidence type="ECO:0000313" key="5">
    <source>
        <dbReference type="EMBL" id="CAF3413096.1"/>
    </source>
</evidence>
<dbReference type="InterPro" id="IPR018253">
    <property type="entry name" value="DnaJ_domain_CS"/>
</dbReference>
<dbReference type="PROSITE" id="PS50076">
    <property type="entry name" value="DNAJ_2"/>
    <property type="match status" value="1"/>
</dbReference>
<dbReference type="EMBL" id="CAJNYV010001274">
    <property type="protein sequence ID" value="CAF3413096.1"/>
    <property type="molecule type" value="Genomic_DNA"/>
</dbReference>
<feature type="repeat" description="ANK" evidence="3">
    <location>
        <begin position="265"/>
        <end position="297"/>
    </location>
</feature>
<dbReference type="InterPro" id="IPR002110">
    <property type="entry name" value="Ankyrin_rpt"/>
</dbReference>
<dbReference type="Gene3D" id="1.10.287.110">
    <property type="entry name" value="DnaJ domain"/>
    <property type="match status" value="1"/>
</dbReference>
<dbReference type="PROSITE" id="PS50297">
    <property type="entry name" value="ANK_REP_REGION"/>
    <property type="match status" value="5"/>
</dbReference>
<dbReference type="PROSITE" id="PS00636">
    <property type="entry name" value="DNAJ_1"/>
    <property type="match status" value="1"/>
</dbReference>
<keyword evidence="2 3" id="KW-0040">ANK repeat</keyword>
<dbReference type="InterPro" id="IPR036869">
    <property type="entry name" value="J_dom_sf"/>
</dbReference>
<dbReference type="SMART" id="SM00248">
    <property type="entry name" value="ANK"/>
    <property type="match status" value="6"/>
</dbReference>
<dbReference type="CDD" id="cd06257">
    <property type="entry name" value="DnaJ"/>
    <property type="match status" value="1"/>
</dbReference>
<dbReference type="Pfam" id="PF12796">
    <property type="entry name" value="Ank_2"/>
    <property type="match status" value="3"/>
</dbReference>
<dbReference type="SMART" id="SM00271">
    <property type="entry name" value="DnaJ"/>
    <property type="match status" value="1"/>
</dbReference>
<feature type="repeat" description="ANK" evidence="3">
    <location>
        <begin position="113"/>
        <end position="145"/>
    </location>
</feature>
<keyword evidence="1" id="KW-0677">Repeat</keyword>
<evidence type="ECO:0000259" key="4">
    <source>
        <dbReference type="PROSITE" id="PS50076"/>
    </source>
</evidence>
<dbReference type="SUPFAM" id="SSF48403">
    <property type="entry name" value="Ankyrin repeat"/>
    <property type="match status" value="1"/>
</dbReference>
<name>A0A818B1I1_9BILA</name>
<evidence type="ECO:0000256" key="2">
    <source>
        <dbReference type="ARBA" id="ARBA00023043"/>
    </source>
</evidence>
<evidence type="ECO:0000313" key="6">
    <source>
        <dbReference type="Proteomes" id="UP000663865"/>
    </source>
</evidence>
<dbReference type="InterPro" id="IPR036770">
    <property type="entry name" value="Ankyrin_rpt-contain_sf"/>
</dbReference>
<accession>A0A818B1I1</accession>
<dbReference type="Proteomes" id="UP000663865">
    <property type="component" value="Unassembled WGS sequence"/>
</dbReference>
<protein>
    <recommendedName>
        <fullName evidence="4">J domain-containing protein</fullName>
    </recommendedName>
</protein>
<comment type="caution">
    <text evidence="5">The sequence shown here is derived from an EMBL/GenBank/DDBJ whole genome shotgun (WGS) entry which is preliminary data.</text>
</comment>
<dbReference type="PRINTS" id="PR01415">
    <property type="entry name" value="ANKYRIN"/>
</dbReference>
<dbReference type="Pfam" id="PF00226">
    <property type="entry name" value="DnaJ"/>
    <property type="match status" value="1"/>
</dbReference>
<dbReference type="PANTHER" id="PTHR24173">
    <property type="entry name" value="ANKYRIN REPEAT CONTAINING"/>
    <property type="match status" value="1"/>
</dbReference>
<feature type="repeat" description="ANK" evidence="3">
    <location>
        <begin position="352"/>
        <end position="384"/>
    </location>
</feature>
<feature type="repeat" description="ANK" evidence="3">
    <location>
        <begin position="387"/>
        <end position="419"/>
    </location>
</feature>
<feature type="repeat" description="ANK" evidence="3">
    <location>
        <begin position="146"/>
        <end position="178"/>
    </location>
</feature>
<organism evidence="5 6">
    <name type="scientific">Rotaria socialis</name>
    <dbReference type="NCBI Taxonomy" id="392032"/>
    <lineage>
        <taxon>Eukaryota</taxon>
        <taxon>Metazoa</taxon>
        <taxon>Spiralia</taxon>
        <taxon>Gnathifera</taxon>
        <taxon>Rotifera</taxon>
        <taxon>Eurotatoria</taxon>
        <taxon>Bdelloidea</taxon>
        <taxon>Philodinida</taxon>
        <taxon>Philodinidae</taxon>
        <taxon>Rotaria</taxon>
    </lineage>
</organism>
<proteinExistence type="predicted"/>
<dbReference type="SUPFAM" id="SSF46565">
    <property type="entry name" value="Chaperone J-domain"/>
    <property type="match status" value="1"/>
</dbReference>
<feature type="domain" description="J" evidence="4">
    <location>
        <begin position="8"/>
        <end position="68"/>
    </location>
</feature>
<dbReference type="InterPro" id="IPR001623">
    <property type="entry name" value="DnaJ_domain"/>
</dbReference>